<dbReference type="RefSeq" id="WP_139931688.1">
    <property type="nucleotide sequence ID" value="NZ_CP040915.1"/>
</dbReference>
<feature type="transmembrane region" description="Helical" evidence="9">
    <location>
        <begin position="56"/>
        <end position="79"/>
    </location>
</feature>
<evidence type="ECO:0000256" key="5">
    <source>
        <dbReference type="ARBA" id="ARBA00022692"/>
    </source>
</evidence>
<evidence type="ECO:0000313" key="10">
    <source>
        <dbReference type="EMBL" id="QDC26822.1"/>
    </source>
</evidence>
<accession>A0A5B8CBW4</accession>
<dbReference type="EMBL" id="CP040915">
    <property type="protein sequence ID" value="QDC26822.1"/>
    <property type="molecule type" value="Genomic_DNA"/>
</dbReference>
<dbReference type="GO" id="GO:0005886">
    <property type="term" value="C:plasma membrane"/>
    <property type="evidence" value="ECO:0007669"/>
    <property type="project" value="UniProtKB-SubCell"/>
</dbReference>
<dbReference type="AlphaFoldDB" id="A0A5B8CBW4"/>
<dbReference type="OrthoDB" id="3733837at2"/>
<evidence type="ECO:0000256" key="7">
    <source>
        <dbReference type="ARBA" id="ARBA00023136"/>
    </source>
</evidence>
<evidence type="ECO:0000256" key="4">
    <source>
        <dbReference type="ARBA" id="ARBA00022475"/>
    </source>
</evidence>
<feature type="region of interest" description="Disordered" evidence="8">
    <location>
        <begin position="106"/>
        <end position="169"/>
    </location>
</feature>
<evidence type="ECO:0000256" key="8">
    <source>
        <dbReference type="SAM" id="MobiDB-lite"/>
    </source>
</evidence>
<feature type="compositionally biased region" description="Basic and acidic residues" evidence="8">
    <location>
        <begin position="148"/>
        <end position="169"/>
    </location>
</feature>
<evidence type="ECO:0000256" key="6">
    <source>
        <dbReference type="ARBA" id="ARBA00022989"/>
    </source>
</evidence>
<dbReference type="Proteomes" id="UP000314616">
    <property type="component" value="Chromosome"/>
</dbReference>
<evidence type="ECO:0000256" key="2">
    <source>
        <dbReference type="ARBA" id="ARBA00009212"/>
    </source>
</evidence>
<protein>
    <submittedName>
        <fullName evidence="10">pH regulation protein F</fullName>
    </submittedName>
</protein>
<feature type="transmembrane region" description="Helical" evidence="9">
    <location>
        <begin position="30"/>
        <end position="49"/>
    </location>
</feature>
<evidence type="ECO:0000256" key="1">
    <source>
        <dbReference type="ARBA" id="ARBA00004651"/>
    </source>
</evidence>
<dbReference type="GO" id="GO:0015385">
    <property type="term" value="F:sodium:proton antiporter activity"/>
    <property type="evidence" value="ECO:0007669"/>
    <property type="project" value="TreeGrafter"/>
</dbReference>
<evidence type="ECO:0000256" key="3">
    <source>
        <dbReference type="ARBA" id="ARBA00022448"/>
    </source>
</evidence>
<dbReference type="Pfam" id="PF04066">
    <property type="entry name" value="MrpF_PhaF"/>
    <property type="match status" value="1"/>
</dbReference>
<organism evidence="10 11">
    <name type="scientific">Georgenia yuyongxinii</name>
    <dbReference type="NCBI Taxonomy" id="2589797"/>
    <lineage>
        <taxon>Bacteria</taxon>
        <taxon>Bacillati</taxon>
        <taxon>Actinomycetota</taxon>
        <taxon>Actinomycetes</taxon>
        <taxon>Micrococcales</taxon>
        <taxon>Bogoriellaceae</taxon>
        <taxon>Georgenia</taxon>
    </lineage>
</organism>
<keyword evidence="4" id="KW-1003">Cell membrane</keyword>
<dbReference type="PANTHER" id="PTHR34702">
    <property type="entry name" value="NA(+)/H(+) ANTIPORTER SUBUNIT F1"/>
    <property type="match status" value="1"/>
</dbReference>
<comment type="similarity">
    <text evidence="2">Belongs to the CPA3 antiporters (TC 2.A.63) subunit F family.</text>
</comment>
<keyword evidence="3" id="KW-0813">Transport</keyword>
<feature type="compositionally biased region" description="Basic and acidic residues" evidence="8">
    <location>
        <begin position="109"/>
        <end position="123"/>
    </location>
</feature>
<dbReference type="InterPro" id="IPR007208">
    <property type="entry name" value="MrpF/PhaF-like"/>
</dbReference>
<gene>
    <name evidence="10" type="ORF">FE374_17655</name>
</gene>
<keyword evidence="7 9" id="KW-0472">Membrane</keyword>
<proteinExistence type="inferred from homology"/>
<sequence>MYAFCTVVLTVAGVVALVRMERGPTMLDRVVALDVVTAVVLGSIALISANTKRTDLVPVLVVLAIVGFVGSVTIARFVAVERADEARILTKEELRVVLAQQNVMDDEAAPVHDPDAARVRGDGVEPGDAGPGNEPADPGPVDGSVAGQHEEEPPARDGEMGEGARGEGR</sequence>
<dbReference type="PANTHER" id="PTHR34702:SF1">
    <property type="entry name" value="NA(+)_H(+) ANTIPORTER SUBUNIT F"/>
    <property type="match status" value="1"/>
</dbReference>
<keyword evidence="5 9" id="KW-0812">Transmembrane</keyword>
<reference evidence="10 11" key="1">
    <citation type="submission" date="2019-05" db="EMBL/GenBank/DDBJ databases">
        <title>Georgenia *** sp. nov., and Georgenia *** sp. nov., isolated from the intestinal contents of plateau pika (Ochotona curzoniae) in the Qinghai-Tibet plateau of China.</title>
        <authorList>
            <person name="Tian Z."/>
        </authorList>
    </citation>
    <scope>NUCLEOTIDE SEQUENCE [LARGE SCALE GENOMIC DNA]</scope>
    <source>
        <strain evidence="10 11">Z443</strain>
    </source>
</reference>
<dbReference type="KEGG" id="gyu:FE374_17655"/>
<comment type="subcellular location">
    <subcellularLocation>
        <location evidence="1">Cell membrane</location>
        <topology evidence="1">Multi-pass membrane protein</topology>
    </subcellularLocation>
</comment>
<evidence type="ECO:0000313" key="11">
    <source>
        <dbReference type="Proteomes" id="UP000314616"/>
    </source>
</evidence>
<evidence type="ECO:0000256" key="9">
    <source>
        <dbReference type="SAM" id="Phobius"/>
    </source>
</evidence>
<name>A0A5B8CBW4_9MICO</name>
<keyword evidence="6 9" id="KW-1133">Transmembrane helix</keyword>